<feature type="binding site" evidence="9">
    <location>
        <position position="90"/>
    </location>
    <ligand>
        <name>Mn(2+)</name>
        <dbReference type="ChEBI" id="CHEBI:29035"/>
        <label>2</label>
    </ligand>
</feature>
<evidence type="ECO:0000256" key="9">
    <source>
        <dbReference type="PIRSR" id="PIRSR004532-1"/>
    </source>
</evidence>
<evidence type="ECO:0000256" key="4">
    <source>
        <dbReference type="ARBA" id="ARBA00022801"/>
    </source>
</evidence>
<evidence type="ECO:0000256" key="1">
    <source>
        <dbReference type="ARBA" id="ARBA00001273"/>
    </source>
</evidence>
<evidence type="ECO:0000313" key="10">
    <source>
        <dbReference type="EMBL" id="KPV53596.1"/>
    </source>
</evidence>
<evidence type="ECO:0000256" key="8">
    <source>
        <dbReference type="PIRNR" id="PIRNR004532"/>
    </source>
</evidence>
<comment type="similarity">
    <text evidence="2 8">Belongs to the FBPase class 2 family.</text>
</comment>
<dbReference type="Gene3D" id="3.40.190.90">
    <property type="match status" value="1"/>
</dbReference>
<evidence type="ECO:0000313" key="11">
    <source>
        <dbReference type="Proteomes" id="UP000050509"/>
    </source>
</evidence>
<dbReference type="Proteomes" id="UP000050509">
    <property type="component" value="Unassembled WGS sequence"/>
</dbReference>
<dbReference type="GO" id="GO:0006071">
    <property type="term" value="P:glycerol metabolic process"/>
    <property type="evidence" value="ECO:0007669"/>
    <property type="project" value="InterPro"/>
</dbReference>
<evidence type="ECO:0000256" key="2">
    <source>
        <dbReference type="ARBA" id="ARBA00008989"/>
    </source>
</evidence>
<comment type="caution">
    <text evidence="10">The sequence shown here is derived from an EMBL/GenBank/DDBJ whole genome shotgun (WGS) entry which is preliminary data.</text>
</comment>
<dbReference type="PANTHER" id="PTHR30447:SF0">
    <property type="entry name" value="FRUCTOSE-1,6-BISPHOSPHATASE 1 CLASS 2-RELATED"/>
    <property type="match status" value="1"/>
</dbReference>
<dbReference type="CDD" id="cd01516">
    <property type="entry name" value="FBPase_glpX"/>
    <property type="match status" value="1"/>
</dbReference>
<gene>
    <name evidence="10" type="ORF">SE17_08745</name>
</gene>
<feature type="binding site" evidence="9">
    <location>
        <position position="216"/>
    </location>
    <ligand>
        <name>Mn(2+)</name>
        <dbReference type="ChEBI" id="CHEBI:29035"/>
        <label>2</label>
    </ligand>
</feature>
<dbReference type="SUPFAM" id="SSF56655">
    <property type="entry name" value="Carbohydrate phosphatase"/>
    <property type="match status" value="1"/>
</dbReference>
<dbReference type="FunFam" id="3.40.190.90:FF:000001">
    <property type="entry name" value="Fructose-1,6-bisphosphatase"/>
    <property type="match status" value="1"/>
</dbReference>
<organism evidence="10 11">
    <name type="scientific">Kouleothrix aurantiaca</name>
    <dbReference type="NCBI Taxonomy" id="186479"/>
    <lineage>
        <taxon>Bacteria</taxon>
        <taxon>Bacillati</taxon>
        <taxon>Chloroflexota</taxon>
        <taxon>Chloroflexia</taxon>
        <taxon>Chloroflexales</taxon>
        <taxon>Roseiflexineae</taxon>
        <taxon>Roseiflexaceae</taxon>
        <taxon>Kouleothrix</taxon>
    </lineage>
</organism>
<accession>A0A0P9D3F5</accession>
<dbReference type="NCBIfam" id="TIGR00330">
    <property type="entry name" value="glpX"/>
    <property type="match status" value="1"/>
</dbReference>
<protein>
    <recommendedName>
        <fullName evidence="8">Fructose-1,6-bisphosphatase</fullName>
    </recommendedName>
</protein>
<name>A0A0P9D3F5_9CHLR</name>
<dbReference type="PIRSF" id="PIRSF004532">
    <property type="entry name" value="GlpX"/>
    <property type="match status" value="1"/>
</dbReference>
<dbReference type="GO" id="GO:0042132">
    <property type="term" value="F:fructose 1,6-bisphosphate 1-phosphatase activity"/>
    <property type="evidence" value="ECO:0007669"/>
    <property type="project" value="UniProtKB-EC"/>
</dbReference>
<feature type="binding site" evidence="9">
    <location>
        <position position="59"/>
    </location>
    <ligand>
        <name>Mn(2+)</name>
        <dbReference type="ChEBI" id="CHEBI:29035"/>
        <label>1</label>
    </ligand>
</feature>
<evidence type="ECO:0000256" key="5">
    <source>
        <dbReference type="ARBA" id="ARBA00023211"/>
    </source>
</evidence>
<dbReference type="GO" id="GO:0046872">
    <property type="term" value="F:metal ion binding"/>
    <property type="evidence" value="ECO:0007669"/>
    <property type="project" value="UniProtKB-KW"/>
</dbReference>
<dbReference type="GO" id="GO:0006094">
    <property type="term" value="P:gluconeogenesis"/>
    <property type="evidence" value="ECO:0007669"/>
    <property type="project" value="InterPro"/>
</dbReference>
<comment type="catalytic activity">
    <reaction evidence="1">
        <text>beta-D-fructose 1,6-bisphosphate + H2O = beta-D-fructose 6-phosphate + phosphate</text>
        <dbReference type="Rhea" id="RHEA:11064"/>
        <dbReference type="ChEBI" id="CHEBI:15377"/>
        <dbReference type="ChEBI" id="CHEBI:32966"/>
        <dbReference type="ChEBI" id="CHEBI:43474"/>
        <dbReference type="ChEBI" id="CHEBI:57634"/>
        <dbReference type="EC" id="3.1.3.11"/>
    </reaction>
</comment>
<keyword evidence="11" id="KW-1185">Reference proteome</keyword>
<feature type="binding site" evidence="9">
    <location>
        <position position="87"/>
    </location>
    <ligand>
        <name>Mn(2+)</name>
        <dbReference type="ChEBI" id="CHEBI:29035"/>
        <label>2</label>
    </ligand>
</feature>
<dbReference type="EMBL" id="LJCR01000222">
    <property type="protein sequence ID" value="KPV53596.1"/>
    <property type="molecule type" value="Genomic_DNA"/>
</dbReference>
<sequence>MRLERNLGMDLVRCTEAAALRSGRFMGRGDKIAADQAAVDAMRFSLESMPMDGVVVIGEGEKDEAPMLYTGERVGTGETPAVDVAVDPVEGTTLLAEGMPGAIAVLAIAERGSLYNWSGIAYMDKLAVGEKARGAIDINAPVAENIRNVARAMKKQTEDVTVVVLDRPRHKELIQQIRQTGARIKLILHGDVSAGVMTAIDDPPADILMGIGGAPEAVITACAMKCVGGEIQCKIWPRNDDERALVRAQNLDPDKVYHTNDLVKGENVFFAATGITDGEFLRGVRYYGGGARTHSVVMRLASGTVRYIEGTHRWDKLMRISGVQYAAKQ</sequence>
<evidence type="ECO:0000256" key="6">
    <source>
        <dbReference type="ARBA" id="ARBA00023277"/>
    </source>
</evidence>
<comment type="cofactor">
    <cofactor evidence="9">
        <name>Mn(2+)</name>
        <dbReference type="ChEBI" id="CHEBI:29035"/>
    </cofactor>
</comment>
<keyword evidence="4" id="KW-0378">Hydrolase</keyword>
<dbReference type="InterPro" id="IPR004464">
    <property type="entry name" value="FBPase_class-2/SBPase"/>
</dbReference>
<reference evidence="10 11" key="1">
    <citation type="submission" date="2015-09" db="EMBL/GenBank/DDBJ databases">
        <title>Draft genome sequence of Kouleothrix aurantiaca JCM 19913.</title>
        <authorList>
            <person name="Hemp J."/>
        </authorList>
    </citation>
    <scope>NUCLEOTIDE SEQUENCE [LARGE SCALE GENOMIC DNA]</scope>
    <source>
        <strain evidence="10 11">COM-B</strain>
    </source>
</reference>
<dbReference type="AlphaFoldDB" id="A0A0P9D3F5"/>
<keyword evidence="6 8" id="KW-0119">Carbohydrate metabolism</keyword>
<proteinExistence type="inferred from homology"/>
<dbReference type="GO" id="GO:0030388">
    <property type="term" value="P:fructose 1,6-bisphosphate metabolic process"/>
    <property type="evidence" value="ECO:0007669"/>
    <property type="project" value="TreeGrafter"/>
</dbReference>
<comment type="pathway">
    <text evidence="7">Carbohydrate biosynthesis.</text>
</comment>
<keyword evidence="5 9" id="KW-0464">Manganese</keyword>
<dbReference type="Pfam" id="PF03320">
    <property type="entry name" value="FBPase_glpX"/>
    <property type="match status" value="1"/>
</dbReference>
<keyword evidence="3 9" id="KW-0479">Metal-binding</keyword>
<evidence type="ECO:0000256" key="3">
    <source>
        <dbReference type="ARBA" id="ARBA00022723"/>
    </source>
</evidence>
<evidence type="ECO:0000256" key="7">
    <source>
        <dbReference type="ARBA" id="ARBA00024331"/>
    </source>
</evidence>
<feature type="binding site" evidence="9">
    <location>
        <position position="35"/>
    </location>
    <ligand>
        <name>Mn(2+)</name>
        <dbReference type="ChEBI" id="CHEBI:29035"/>
        <label>1</label>
    </ligand>
</feature>
<dbReference type="PANTHER" id="PTHR30447">
    <property type="entry name" value="FRUCTOSE-1,6-BISPHOSPHATASE CLASS 2"/>
    <property type="match status" value="1"/>
</dbReference>
<dbReference type="Gene3D" id="3.30.540.10">
    <property type="entry name" value="Fructose-1,6-Bisphosphatase, subunit A, domain 1"/>
    <property type="match status" value="1"/>
</dbReference>
<dbReference type="GO" id="GO:0005829">
    <property type="term" value="C:cytosol"/>
    <property type="evidence" value="ECO:0007669"/>
    <property type="project" value="TreeGrafter"/>
</dbReference>
<dbReference type="PATRIC" id="fig|186479.3.peg.4286"/>